<dbReference type="InterPro" id="IPR011990">
    <property type="entry name" value="TPR-like_helical_dom_sf"/>
</dbReference>
<dbReference type="InterPro" id="IPR001179">
    <property type="entry name" value="PPIase_FKBP_dom"/>
</dbReference>
<evidence type="ECO:0000256" key="1">
    <source>
        <dbReference type="ARBA" id="ARBA00000971"/>
    </source>
</evidence>
<evidence type="ECO:0000256" key="2">
    <source>
        <dbReference type="ARBA" id="ARBA00013194"/>
    </source>
</evidence>
<accession>A0AA86NM01</accession>
<dbReference type="Gene3D" id="3.10.50.40">
    <property type="match status" value="1"/>
</dbReference>
<keyword evidence="6 7" id="KW-0413">Isomerase</keyword>
<organism evidence="10">
    <name type="scientific">Hexamita inflata</name>
    <dbReference type="NCBI Taxonomy" id="28002"/>
    <lineage>
        <taxon>Eukaryota</taxon>
        <taxon>Metamonada</taxon>
        <taxon>Diplomonadida</taxon>
        <taxon>Hexamitidae</taxon>
        <taxon>Hexamitinae</taxon>
        <taxon>Hexamita</taxon>
    </lineage>
</organism>
<evidence type="ECO:0000256" key="5">
    <source>
        <dbReference type="ARBA" id="ARBA00023110"/>
    </source>
</evidence>
<feature type="domain" description="PPIase FKBP-type" evidence="9">
    <location>
        <begin position="45"/>
        <end position="132"/>
    </location>
</feature>
<proteinExistence type="predicted"/>
<dbReference type="PANTHER" id="PTHR46512">
    <property type="entry name" value="PEPTIDYLPROLYL ISOMERASE"/>
    <property type="match status" value="1"/>
</dbReference>
<keyword evidence="5 7" id="KW-0697">Rotamase</keyword>
<sequence length="325" mass="36211">MSIREADLQRFNELCTNPEYTHVVQNQLLKKVITSGDGEKCPDWNATVKVHYHGTMLDGSVFDSSVRRNEPFEFHVGQGAVIKGWDKGVPTMQVNEKSYFVIHPDMAYGPSGSGSIPAKAVICFEVTLLDFVEDDHEYPTTAEEKLQAAKIRQEAGKVLFGEQKFTRANAKYEKGTQLLESIVTDSNELKVECFRLRATLFANMCLCFQKLNQFALSVKNGKEALKILVDNSVVDDDLRVKIYSRIIKSLVQMKKIEEAIKIGNEGVESVKDGSLISKELAKAKQIQAEEEAKRKQMYAKMMKPSFLGGNGGSDAGAKTGDQKDI</sequence>
<evidence type="ECO:0000313" key="10">
    <source>
        <dbReference type="EMBL" id="CAI9922430.1"/>
    </source>
</evidence>
<keyword evidence="4" id="KW-0802">TPR repeat</keyword>
<dbReference type="Gene3D" id="1.25.40.10">
    <property type="entry name" value="Tetratricopeptide repeat domain"/>
    <property type="match status" value="1"/>
</dbReference>
<dbReference type="AlphaFoldDB" id="A0AA86NM01"/>
<reference evidence="10" key="1">
    <citation type="submission" date="2023-06" db="EMBL/GenBank/DDBJ databases">
        <authorList>
            <person name="Kurt Z."/>
        </authorList>
    </citation>
    <scope>NUCLEOTIDE SEQUENCE</scope>
</reference>
<dbReference type="SUPFAM" id="SSF54534">
    <property type="entry name" value="FKBP-like"/>
    <property type="match status" value="1"/>
</dbReference>
<dbReference type="EMBL" id="CATOUU010000248">
    <property type="protein sequence ID" value="CAI9922430.1"/>
    <property type="molecule type" value="Genomic_DNA"/>
</dbReference>
<dbReference type="PANTHER" id="PTHR46512:SF9">
    <property type="entry name" value="PEPTIDYLPROLYL ISOMERASE"/>
    <property type="match status" value="1"/>
</dbReference>
<dbReference type="Proteomes" id="UP001642409">
    <property type="component" value="Unassembled WGS sequence"/>
</dbReference>
<evidence type="ECO:0000256" key="6">
    <source>
        <dbReference type="ARBA" id="ARBA00023235"/>
    </source>
</evidence>
<dbReference type="EC" id="5.2.1.8" evidence="2 7"/>
<reference evidence="11 12" key="2">
    <citation type="submission" date="2024-07" db="EMBL/GenBank/DDBJ databases">
        <authorList>
            <person name="Akdeniz Z."/>
        </authorList>
    </citation>
    <scope>NUCLEOTIDE SEQUENCE [LARGE SCALE GENOMIC DNA]</scope>
</reference>
<dbReference type="InterPro" id="IPR050754">
    <property type="entry name" value="FKBP4/5/8-like"/>
</dbReference>
<evidence type="ECO:0000259" key="9">
    <source>
        <dbReference type="PROSITE" id="PS50059"/>
    </source>
</evidence>
<dbReference type="GO" id="GO:0003755">
    <property type="term" value="F:peptidyl-prolyl cis-trans isomerase activity"/>
    <property type="evidence" value="ECO:0007669"/>
    <property type="project" value="UniProtKB-KW"/>
</dbReference>
<name>A0AA86NM01_9EUKA</name>
<evidence type="ECO:0000256" key="8">
    <source>
        <dbReference type="SAM" id="MobiDB-lite"/>
    </source>
</evidence>
<keyword evidence="3" id="KW-0677">Repeat</keyword>
<dbReference type="SUPFAM" id="SSF48452">
    <property type="entry name" value="TPR-like"/>
    <property type="match status" value="1"/>
</dbReference>
<evidence type="ECO:0000256" key="7">
    <source>
        <dbReference type="PROSITE-ProRule" id="PRU00277"/>
    </source>
</evidence>
<dbReference type="InterPro" id="IPR046357">
    <property type="entry name" value="PPIase_dom_sf"/>
</dbReference>
<comment type="caution">
    <text evidence="10">The sequence shown here is derived from an EMBL/GenBank/DDBJ whole genome shotgun (WGS) entry which is preliminary data.</text>
</comment>
<evidence type="ECO:0000256" key="3">
    <source>
        <dbReference type="ARBA" id="ARBA00022737"/>
    </source>
</evidence>
<evidence type="ECO:0000256" key="4">
    <source>
        <dbReference type="ARBA" id="ARBA00022803"/>
    </source>
</evidence>
<feature type="region of interest" description="Disordered" evidence="8">
    <location>
        <begin position="304"/>
        <end position="325"/>
    </location>
</feature>
<dbReference type="FunFam" id="3.10.50.40:FF:000006">
    <property type="entry name" value="Peptidyl-prolyl cis-trans isomerase"/>
    <property type="match status" value="1"/>
</dbReference>
<evidence type="ECO:0000313" key="12">
    <source>
        <dbReference type="Proteomes" id="UP001642409"/>
    </source>
</evidence>
<dbReference type="EMBL" id="CAXDID020000024">
    <property type="protein sequence ID" value="CAL5990116.1"/>
    <property type="molecule type" value="Genomic_DNA"/>
</dbReference>
<evidence type="ECO:0000313" key="11">
    <source>
        <dbReference type="EMBL" id="CAL5990116.1"/>
    </source>
</evidence>
<keyword evidence="12" id="KW-1185">Reference proteome</keyword>
<comment type="catalytic activity">
    <reaction evidence="1 7">
        <text>[protein]-peptidylproline (omega=180) = [protein]-peptidylproline (omega=0)</text>
        <dbReference type="Rhea" id="RHEA:16237"/>
        <dbReference type="Rhea" id="RHEA-COMP:10747"/>
        <dbReference type="Rhea" id="RHEA-COMP:10748"/>
        <dbReference type="ChEBI" id="CHEBI:83833"/>
        <dbReference type="ChEBI" id="CHEBI:83834"/>
        <dbReference type="EC" id="5.2.1.8"/>
    </reaction>
</comment>
<gene>
    <name evidence="10" type="ORF">HINF_LOCUS10075</name>
    <name evidence="11" type="ORF">HINF_LOCUS11193</name>
</gene>
<dbReference type="PROSITE" id="PS50059">
    <property type="entry name" value="FKBP_PPIASE"/>
    <property type="match status" value="1"/>
</dbReference>
<protein>
    <recommendedName>
        <fullName evidence="2 7">peptidylprolyl isomerase</fullName>
        <ecNumber evidence="2 7">5.2.1.8</ecNumber>
    </recommendedName>
</protein>
<dbReference type="Pfam" id="PF00254">
    <property type="entry name" value="FKBP_C"/>
    <property type="match status" value="1"/>
</dbReference>